<feature type="region of interest" description="Disordered" evidence="2">
    <location>
        <begin position="219"/>
        <end position="274"/>
    </location>
</feature>
<dbReference type="PANTHER" id="PTHR15725">
    <property type="entry name" value="ZN-FINGER, C-X8-C-X5-C-X3-H TYPE-CONTAINING"/>
    <property type="match status" value="1"/>
</dbReference>
<evidence type="ECO:0000259" key="3">
    <source>
        <dbReference type="PROSITE" id="PS50103"/>
    </source>
</evidence>
<keyword evidence="1" id="KW-0863">Zinc-finger</keyword>
<accession>A0A8B7NMU8</accession>
<dbReference type="InterPro" id="IPR041686">
    <property type="entry name" value="Znf-CCCH_3"/>
</dbReference>
<dbReference type="Gene3D" id="4.10.1000.10">
    <property type="entry name" value="Zinc finger, CCCH-type"/>
    <property type="match status" value="1"/>
</dbReference>
<dbReference type="PANTHER" id="PTHR15725:SF14">
    <property type="entry name" value="ZINC FINGER CCCH DOMAIN-CONTAINING PROTEIN 11A"/>
    <property type="match status" value="1"/>
</dbReference>
<keyword evidence="1" id="KW-0862">Zinc</keyword>
<dbReference type="SMART" id="SM00356">
    <property type="entry name" value="ZnF_C3H1"/>
    <property type="match status" value="3"/>
</dbReference>
<dbReference type="Pfam" id="PF15663">
    <property type="entry name" value="zf-CCCH_3"/>
    <property type="match status" value="1"/>
</dbReference>
<name>A0A8B7NMU8_HYAAZ</name>
<keyword evidence="4" id="KW-1185">Reference proteome</keyword>
<organism evidence="4 5">
    <name type="scientific">Hyalella azteca</name>
    <name type="common">Amphipod</name>
    <dbReference type="NCBI Taxonomy" id="294128"/>
    <lineage>
        <taxon>Eukaryota</taxon>
        <taxon>Metazoa</taxon>
        <taxon>Ecdysozoa</taxon>
        <taxon>Arthropoda</taxon>
        <taxon>Crustacea</taxon>
        <taxon>Multicrustacea</taxon>
        <taxon>Malacostraca</taxon>
        <taxon>Eumalacostraca</taxon>
        <taxon>Peracarida</taxon>
        <taxon>Amphipoda</taxon>
        <taxon>Senticaudata</taxon>
        <taxon>Talitrida</taxon>
        <taxon>Talitroidea</taxon>
        <taxon>Hyalellidae</taxon>
        <taxon>Hyalella</taxon>
    </lineage>
</organism>
<proteinExistence type="predicted"/>
<dbReference type="Proteomes" id="UP000694843">
    <property type="component" value="Unplaced"/>
</dbReference>
<reference evidence="5" key="1">
    <citation type="submission" date="2025-08" db="UniProtKB">
        <authorList>
            <consortium name="RefSeq"/>
        </authorList>
    </citation>
    <scope>IDENTIFICATION</scope>
    <source>
        <tissue evidence="5">Whole organism</tissue>
    </source>
</reference>
<dbReference type="GO" id="GO:0008270">
    <property type="term" value="F:zinc ion binding"/>
    <property type="evidence" value="ECO:0007669"/>
    <property type="project" value="UniProtKB-KW"/>
</dbReference>
<feature type="domain" description="C3H1-type" evidence="3">
    <location>
        <begin position="42"/>
        <end position="68"/>
    </location>
</feature>
<gene>
    <name evidence="5" type="primary">LOC108671915</name>
</gene>
<evidence type="ECO:0000256" key="2">
    <source>
        <dbReference type="SAM" id="MobiDB-lite"/>
    </source>
</evidence>
<feature type="zinc finger region" description="C3H1-type" evidence="1">
    <location>
        <begin position="42"/>
        <end position="68"/>
    </location>
</feature>
<dbReference type="AlphaFoldDB" id="A0A8B7NMU8"/>
<protein>
    <submittedName>
        <fullName evidence="5">Uncharacterized protein LOC108671915</fullName>
    </submittedName>
</protein>
<evidence type="ECO:0000313" key="5">
    <source>
        <dbReference type="RefSeq" id="XP_018015000.1"/>
    </source>
</evidence>
<dbReference type="InterPro" id="IPR000571">
    <property type="entry name" value="Znf_CCCH"/>
</dbReference>
<feature type="domain" description="C3H1-type" evidence="3">
    <location>
        <begin position="13"/>
        <end position="40"/>
    </location>
</feature>
<evidence type="ECO:0000313" key="4">
    <source>
        <dbReference type="Proteomes" id="UP000694843"/>
    </source>
</evidence>
<feature type="compositionally biased region" description="Low complexity" evidence="2">
    <location>
        <begin position="250"/>
        <end position="260"/>
    </location>
</feature>
<keyword evidence="1" id="KW-0479">Metal-binding</keyword>
<dbReference type="RefSeq" id="XP_018015000.1">
    <property type="nucleotide sequence ID" value="XM_018159511.2"/>
</dbReference>
<feature type="zinc finger region" description="C3H1-type" evidence="1">
    <location>
        <begin position="13"/>
        <end position="40"/>
    </location>
</feature>
<evidence type="ECO:0000256" key="1">
    <source>
        <dbReference type="PROSITE-ProRule" id="PRU00723"/>
    </source>
</evidence>
<dbReference type="OrthoDB" id="5395350at2759"/>
<dbReference type="PROSITE" id="PS50103">
    <property type="entry name" value="ZF_C3H1"/>
    <property type="match status" value="2"/>
</dbReference>
<dbReference type="KEGG" id="hazt:108671915"/>
<sequence>MEMKPRSLGAEAMKNLDDCFFYYYSTCNRGSACQYRHEPAALNSETTCRFWILGNCTKPHCTFRHMEITAPRISVQCYFEQQPGGCRRANCTYLHRKETSRVDDSTIDEVFACATSPTGSPRSSCSPSPTPIPPHPAVIVLLSDLQDDDEEKLTPQHNLGRQTLSEERIQELKLIKNIQNEQADLLGYVLEDDDDGFYTGLGSIQQLFVDEVDNIVQDTQNSESTDQAPPSLPATPICSPVISPSEDTLSSVTVSSCESSPLTEERSSGSVVSRPPAVDRRITFDNNADVGTTTRPVRYCERRIRKGGVASVILAETLGTKPRLTSNTHTSGSVPKTPMYSCHNEEPLNADNDVYCNGTSQEFVQQFTPSAYPREYSSMYATREGGKRKLSTNILPLENSYKKMRSSEDAILNGTTPINRFQPQVSIAGRISSTWANNIQNDCLGGFNDRWRNPYEGRARDYYHRRRPARQEHRKSKSSEDFCQKLIIKNIDEIRREKANRINGSCMESGKGSS</sequence>
<dbReference type="GeneID" id="108671915"/>
<feature type="compositionally biased region" description="Polar residues" evidence="2">
    <location>
        <begin position="219"/>
        <end position="228"/>
    </location>
</feature>